<sequence length="1908" mass="216541">MVTSSRYEIRQKLYESENSLIFRGYCQVLRQGVILKILKQAYPSAEKVAWFQREFKITRSLDLAGVVKAYDLEYEHDYWVMALEDFGGVSLSELIPSHTFTLAEFLPLAIKITTILGEIHQKYIIHKDINPSNIILNPLTGELKIIDFGISTALSRENQTLQHPDQIEGTLAYLSPEQSGRMNRDMDYRTDFYSLGVTFYELLTGVLPFTATDPLELIHAHIAKQPISPTELDANIPTALSAIILKLMAKNAEDRYQSAYGLRVDLEECQRQWLQQQAIHEFALGQQDIAAKLQISQKLYGREKEVQAILAGFERVLQGTNELMLIAGYTGIGKSILAQEIYKPITQQKGYFIAGKFDQLQRERPYGALLQAFRSLIQQILTESQSQIAVWRDKLLDTLGNNCQVVIDVIPELSLIIGNQEADIPNLEGIEAQNRFNLVFQNFVSVFAQQQHPLVLFLDDLQWADSASLKVLKLLLTSEIQYVYIIATYRNNEVTAAHPFKLSLDEIEKVRKTIHQITLNPLELPEINQLLSDTLHHSLEVTRALAKLILAKTNGNPFFINEFLKALYTEELLKFDSQGRTWQWDLEQIQARAITDNVAELMVEKLRKLAASTQHLLQLAACIGNQFDLQILAIVFEQPISTTAANLWSALAEGLVLPLSENYKLLDTDFSEAISSVQVSYRFAHDQIQKAAYSLIPSAQKQAIHYRIGRLLLQHVPAEQQKERLFEIVNHLNLGQTLIQGETERIELAGLNSKVARKARRSAAFQTAFQYLQTSLALLDATAWEEEYDFTLELHIHAAEAAYLSGHYSEMQALTDLILERAKTLLAKVQAYKVILKSYQSRNELSLAVKTGLEVLKLLGITLPEQPAEADIEQSLAETRAIWQDQPIREFLNLSSMSSPESLAIMEILFEIGHACFVSFPMLFILVAAKMASLSITYGNTPLAANAYACYAIVLVGVTKETDIAYEFGQLALEVVERFNASEQKPAVLFLVNSFIRSWKNHYRDTLPPFLEAYRIGLETGSFQFAAFGAYCYSYIMFFVGENLNFVYQETYKYHAAIAQIKEQGLLVYQKIFHQFLIHVVEESQHPWELKGEAFDQDEMLSYLTETNDRFALGTLYFYKSLTCYLFQQDKLAYENIQIAATYLDSMLGTPYFALLHFYHALICLSVYSTNVPAVEQQTLLATVKADQQLLQQWAQSGPMNYLHKSYLVAAELARVLGQQQEAREYYDRAIILAQQQDYVNDVALANELAGYFYLELGLIHVARHYLQDAHSAYQAWGARAKVADLAVRYPEFLALRTATQLPLSGSITTTGNQANQRLDLNSVLKASQAISSAIELDTLLQRLLTTVLENAGAEQGCLILNQGGEWRIEAQGRIDAETFTVRQSIPLLTLDSDPHLPLSTAIINYVIRTGESLVLDHASQSGAFSQDPYIVATGMKSVLCTPLLNQGQLHGILYLENNLTPGAFTHDRLEILQLLSAQAAISLQNSQLYEALAEANRTLEQKVSDRTQELRQTLDILKATQAELLVENALLRREDEEQHYDYQVGGSLPLDAPTYVVRQADRILYRALRKGEFCYILNSRQMGKSSLRVQIMKRLQAEGYACAALDLSEIGSQLTEEQWYAGLIYVLANALNLIEHVNVRSWWREHDFLSPLQRLNEFINAILLEKINQPLVIFIDEIDSVLNLKFKIADFFILLRSCFNRRVDSPKFERLTFVLLGVATPSQLIQDKNRTPFNIGRAIELKGFQWQEAQPLLQGLIDQVSNPQAVLQEILHWTGGQPFLTQKLCKLARSYTSSLGPGQEAAWVRQLVQTKVIQQWESQDEPEHFRTIRDRLCRHSYRALPLLNLYQQILSQNQVPANDSPAEMELLLSGLVVKQKGMLRVYNRIYAQIFCLDWLERTKQLLLQAIE</sequence>
<dbReference type="GO" id="GO:0004674">
    <property type="term" value="F:protein serine/threonine kinase activity"/>
    <property type="evidence" value="ECO:0007669"/>
    <property type="project" value="UniProtKB-KW"/>
</dbReference>
<protein>
    <submittedName>
        <fullName evidence="2">Serine/threonine protein kinase</fullName>
    </submittedName>
</protein>
<dbReference type="eggNOG" id="COG3899">
    <property type="taxonomic scope" value="Bacteria"/>
</dbReference>
<gene>
    <name evidence="2" type="ordered locus">Cyan7425_3968</name>
</gene>
<dbReference type="Gene3D" id="3.40.50.300">
    <property type="entry name" value="P-loop containing nucleotide triphosphate hydrolases"/>
    <property type="match status" value="2"/>
</dbReference>
<dbReference type="eggNOG" id="COG0515">
    <property type="taxonomic scope" value="Bacteria"/>
</dbReference>
<dbReference type="Pfam" id="PF00069">
    <property type="entry name" value="Pkinase"/>
    <property type="match status" value="1"/>
</dbReference>
<dbReference type="EMBL" id="CP001344">
    <property type="protein sequence ID" value="ACL46283.1"/>
    <property type="molecule type" value="Genomic_DNA"/>
</dbReference>
<keyword evidence="2" id="KW-0723">Serine/threonine-protein kinase</keyword>
<dbReference type="PROSITE" id="PS50011">
    <property type="entry name" value="PROTEIN_KINASE_DOM"/>
    <property type="match status" value="1"/>
</dbReference>
<dbReference type="InterPro" id="IPR011009">
    <property type="entry name" value="Kinase-like_dom_sf"/>
</dbReference>
<dbReference type="KEGG" id="cyn:Cyan7425_3968"/>
<dbReference type="InterPro" id="IPR041664">
    <property type="entry name" value="AAA_16"/>
</dbReference>
<accession>B8HVH1</accession>
<dbReference type="Pfam" id="PF01590">
    <property type="entry name" value="GAF"/>
    <property type="match status" value="1"/>
</dbReference>
<dbReference type="PANTHER" id="PTHR43642:SF1">
    <property type="entry name" value="HYBRID SIGNAL TRANSDUCTION HISTIDINE KINASE G"/>
    <property type="match status" value="1"/>
</dbReference>
<dbReference type="Pfam" id="PF14516">
    <property type="entry name" value="AAA_35"/>
    <property type="match status" value="1"/>
</dbReference>
<keyword evidence="2" id="KW-0418">Kinase</keyword>
<dbReference type="SUPFAM" id="SSF56112">
    <property type="entry name" value="Protein kinase-like (PK-like)"/>
    <property type="match status" value="1"/>
</dbReference>
<dbReference type="SMART" id="SM00220">
    <property type="entry name" value="S_TKc"/>
    <property type="match status" value="1"/>
</dbReference>
<dbReference type="OrthoDB" id="9801841at2"/>
<dbReference type="CDD" id="cd14014">
    <property type="entry name" value="STKc_PknB_like"/>
    <property type="match status" value="1"/>
</dbReference>
<feature type="domain" description="Protein kinase" evidence="1">
    <location>
        <begin position="7"/>
        <end position="274"/>
    </location>
</feature>
<dbReference type="SUPFAM" id="SSF52540">
    <property type="entry name" value="P-loop containing nucleoside triphosphate hydrolases"/>
    <property type="match status" value="2"/>
</dbReference>
<organism evidence="2">
    <name type="scientific">Cyanothece sp. (strain PCC 7425 / ATCC 29141)</name>
    <dbReference type="NCBI Taxonomy" id="395961"/>
    <lineage>
        <taxon>Bacteria</taxon>
        <taxon>Bacillati</taxon>
        <taxon>Cyanobacteriota</taxon>
        <taxon>Cyanophyceae</taxon>
        <taxon>Gomontiellales</taxon>
        <taxon>Cyanothecaceae</taxon>
        <taxon>Cyanothece</taxon>
    </lineage>
</organism>
<dbReference type="SUPFAM" id="SSF55781">
    <property type="entry name" value="GAF domain-like"/>
    <property type="match status" value="1"/>
</dbReference>
<evidence type="ECO:0000259" key="1">
    <source>
        <dbReference type="PROSITE" id="PS50011"/>
    </source>
</evidence>
<dbReference type="InterPro" id="IPR029016">
    <property type="entry name" value="GAF-like_dom_sf"/>
</dbReference>
<evidence type="ECO:0000313" key="2">
    <source>
        <dbReference type="EMBL" id="ACL46283.1"/>
    </source>
</evidence>
<dbReference type="eggNOG" id="COG1672">
    <property type="taxonomic scope" value="Bacteria"/>
</dbReference>
<dbReference type="InterPro" id="IPR000719">
    <property type="entry name" value="Prot_kinase_dom"/>
</dbReference>
<reference evidence="2" key="1">
    <citation type="submission" date="2009-01" db="EMBL/GenBank/DDBJ databases">
        <title>Complete sequence of chromosome Cyanothece sp. PCC 7425.</title>
        <authorList>
            <consortium name="US DOE Joint Genome Institute"/>
            <person name="Lucas S."/>
            <person name="Copeland A."/>
            <person name="Lapidus A."/>
            <person name="Glavina del Rio T."/>
            <person name="Dalin E."/>
            <person name="Tice H."/>
            <person name="Bruce D."/>
            <person name="Goodwin L."/>
            <person name="Pitluck S."/>
            <person name="Sims D."/>
            <person name="Meineke L."/>
            <person name="Brettin T."/>
            <person name="Detter J.C."/>
            <person name="Han C."/>
            <person name="Larimer F."/>
            <person name="Land M."/>
            <person name="Hauser L."/>
            <person name="Kyrpides N."/>
            <person name="Ovchinnikova G."/>
            <person name="Liberton M."/>
            <person name="Stoeckel J."/>
            <person name="Banerjee A."/>
            <person name="Singh A."/>
            <person name="Page L."/>
            <person name="Sato H."/>
            <person name="Zhao L."/>
            <person name="Sherman L."/>
            <person name="Pakrasi H."/>
            <person name="Richardson P."/>
        </authorList>
    </citation>
    <scope>NUCLEOTIDE SEQUENCE</scope>
    <source>
        <strain evidence="2">PCC 7425</strain>
    </source>
</reference>
<dbReference type="SMART" id="SM00065">
    <property type="entry name" value="GAF"/>
    <property type="match status" value="1"/>
</dbReference>
<dbReference type="InterPro" id="IPR027417">
    <property type="entry name" value="P-loop_NTPase"/>
</dbReference>
<keyword evidence="2" id="KW-0808">Transferase</keyword>
<dbReference type="Gene3D" id="3.30.200.20">
    <property type="entry name" value="Phosphorylase Kinase, domain 1"/>
    <property type="match status" value="1"/>
</dbReference>
<dbReference type="GO" id="GO:0005524">
    <property type="term" value="F:ATP binding"/>
    <property type="evidence" value="ECO:0007669"/>
    <property type="project" value="InterPro"/>
</dbReference>
<dbReference type="InterPro" id="IPR053159">
    <property type="entry name" value="Hybrid_Histidine_Kinase"/>
</dbReference>
<dbReference type="InterPro" id="IPR003018">
    <property type="entry name" value="GAF"/>
</dbReference>
<dbReference type="HOGENOM" id="CLU_000445_34_1_3"/>
<proteinExistence type="predicted"/>
<dbReference type="Gene3D" id="3.30.450.40">
    <property type="match status" value="1"/>
</dbReference>
<dbReference type="PANTHER" id="PTHR43642">
    <property type="entry name" value="HYBRID SIGNAL TRANSDUCTION HISTIDINE KINASE G"/>
    <property type="match status" value="1"/>
</dbReference>
<name>B8HVH1_CYAP4</name>
<dbReference type="Pfam" id="PF13191">
    <property type="entry name" value="AAA_16"/>
    <property type="match status" value="1"/>
</dbReference>
<dbReference type="Gene3D" id="1.10.510.10">
    <property type="entry name" value="Transferase(Phosphotransferase) domain 1"/>
    <property type="match status" value="1"/>
</dbReference>
<dbReference type="STRING" id="395961.Cyan7425_3968"/>